<dbReference type="PROSITE" id="PS50893">
    <property type="entry name" value="ABC_TRANSPORTER_2"/>
    <property type="match status" value="1"/>
</dbReference>
<dbReference type="Proteomes" id="UP000189941">
    <property type="component" value="Unassembled WGS sequence"/>
</dbReference>
<evidence type="ECO:0000256" key="2">
    <source>
        <dbReference type="ARBA" id="ARBA00022448"/>
    </source>
</evidence>
<dbReference type="PANTHER" id="PTHR42798">
    <property type="entry name" value="LIPOPROTEIN-RELEASING SYSTEM ATP-BINDING PROTEIN LOLD"/>
    <property type="match status" value="1"/>
</dbReference>
<dbReference type="SUPFAM" id="SSF52540">
    <property type="entry name" value="P-loop containing nucleoside triphosphate hydrolases"/>
    <property type="match status" value="1"/>
</dbReference>
<evidence type="ECO:0000256" key="4">
    <source>
        <dbReference type="ARBA" id="ARBA00022840"/>
    </source>
</evidence>
<organism evidence="7 8">
    <name type="scientific">Globicatella sulfidifaciens DSM 15739</name>
    <dbReference type="NCBI Taxonomy" id="1121925"/>
    <lineage>
        <taxon>Bacteria</taxon>
        <taxon>Bacillati</taxon>
        <taxon>Bacillota</taxon>
        <taxon>Bacilli</taxon>
        <taxon>Lactobacillales</taxon>
        <taxon>Aerococcaceae</taxon>
        <taxon>Globicatella</taxon>
    </lineage>
</organism>
<gene>
    <name evidence="7" type="ORF">SAMN02746011_01774</name>
</gene>
<evidence type="ECO:0000256" key="1">
    <source>
        <dbReference type="ARBA" id="ARBA00005417"/>
    </source>
</evidence>
<dbReference type="GO" id="GO:0098796">
    <property type="term" value="C:membrane protein complex"/>
    <property type="evidence" value="ECO:0007669"/>
    <property type="project" value="UniProtKB-ARBA"/>
</dbReference>
<dbReference type="Gene3D" id="3.40.50.300">
    <property type="entry name" value="P-loop containing nucleotide triphosphate hydrolases"/>
    <property type="match status" value="1"/>
</dbReference>
<dbReference type="RefSeq" id="WP_078756463.1">
    <property type="nucleotide sequence ID" value="NZ_FUWO01000019.1"/>
</dbReference>
<dbReference type="GO" id="GO:0016887">
    <property type="term" value="F:ATP hydrolysis activity"/>
    <property type="evidence" value="ECO:0007669"/>
    <property type="project" value="InterPro"/>
</dbReference>
<evidence type="ECO:0000259" key="6">
    <source>
        <dbReference type="PROSITE" id="PS50893"/>
    </source>
</evidence>
<dbReference type="AlphaFoldDB" id="A0A1T4NIW2"/>
<comment type="similarity">
    <text evidence="1">Belongs to the ABC transporter superfamily.</text>
</comment>
<name>A0A1T4NIW2_9LACT</name>
<feature type="domain" description="ABC transporter" evidence="6">
    <location>
        <begin position="4"/>
        <end position="244"/>
    </location>
</feature>
<dbReference type="EMBL" id="FUWO01000019">
    <property type="protein sequence ID" value="SJZ79192.1"/>
    <property type="molecule type" value="Genomic_DNA"/>
</dbReference>
<dbReference type="InterPro" id="IPR003439">
    <property type="entry name" value="ABC_transporter-like_ATP-bd"/>
</dbReference>
<dbReference type="GO" id="GO:0005524">
    <property type="term" value="F:ATP binding"/>
    <property type="evidence" value="ECO:0007669"/>
    <property type="project" value="UniProtKB-KW"/>
</dbReference>
<dbReference type="InterPro" id="IPR017871">
    <property type="entry name" value="ABC_transporter-like_CS"/>
</dbReference>
<reference evidence="8" key="1">
    <citation type="submission" date="2017-02" db="EMBL/GenBank/DDBJ databases">
        <authorList>
            <person name="Varghese N."/>
            <person name="Submissions S."/>
        </authorList>
    </citation>
    <scope>NUCLEOTIDE SEQUENCE [LARGE SCALE GENOMIC DNA]</scope>
    <source>
        <strain evidence="8">DSM 15739</strain>
    </source>
</reference>
<dbReference type="SMART" id="SM00382">
    <property type="entry name" value="AAA"/>
    <property type="match status" value="1"/>
</dbReference>
<keyword evidence="4 7" id="KW-0067">ATP-binding</keyword>
<dbReference type="PANTHER" id="PTHR42798:SF7">
    <property type="entry name" value="ALPHA-D-RIBOSE 1-METHYLPHOSPHONATE 5-TRIPHOSPHATE SYNTHASE SUBUNIT PHNL"/>
    <property type="match status" value="1"/>
</dbReference>
<evidence type="ECO:0000256" key="5">
    <source>
        <dbReference type="ARBA" id="ARBA00022970"/>
    </source>
</evidence>
<dbReference type="FunFam" id="3.40.50.300:FF:000032">
    <property type="entry name" value="Export ABC transporter ATP-binding protein"/>
    <property type="match status" value="1"/>
</dbReference>
<keyword evidence="3" id="KW-0547">Nucleotide-binding</keyword>
<dbReference type="Pfam" id="PF00005">
    <property type="entry name" value="ABC_tran"/>
    <property type="match status" value="1"/>
</dbReference>
<dbReference type="STRING" id="1121925.SAMN02746011_01774"/>
<keyword evidence="8" id="KW-1185">Reference proteome</keyword>
<proteinExistence type="inferred from homology"/>
<evidence type="ECO:0000313" key="8">
    <source>
        <dbReference type="Proteomes" id="UP000189941"/>
    </source>
</evidence>
<dbReference type="PROSITE" id="PS00211">
    <property type="entry name" value="ABC_TRANSPORTER_1"/>
    <property type="match status" value="1"/>
</dbReference>
<dbReference type="InterPro" id="IPR017911">
    <property type="entry name" value="MacB-like_ATP-bd"/>
</dbReference>
<dbReference type="GO" id="GO:0022857">
    <property type="term" value="F:transmembrane transporter activity"/>
    <property type="evidence" value="ECO:0007669"/>
    <property type="project" value="UniProtKB-ARBA"/>
</dbReference>
<accession>A0A1T4NIW2</accession>
<dbReference type="InterPro" id="IPR027417">
    <property type="entry name" value="P-loop_NTPase"/>
</dbReference>
<evidence type="ECO:0000256" key="3">
    <source>
        <dbReference type="ARBA" id="ARBA00022741"/>
    </source>
</evidence>
<keyword evidence="2" id="KW-0813">Transport</keyword>
<protein>
    <submittedName>
        <fullName evidence="7">Putative ABC transport system ATP-binding protein</fullName>
    </submittedName>
</protein>
<dbReference type="OrthoDB" id="9791546at2"/>
<dbReference type="GO" id="GO:0006865">
    <property type="term" value="P:amino acid transport"/>
    <property type="evidence" value="ECO:0007669"/>
    <property type="project" value="UniProtKB-KW"/>
</dbReference>
<dbReference type="CDD" id="cd03255">
    <property type="entry name" value="ABC_MJ0796_LolCDE_FtsE"/>
    <property type="match status" value="1"/>
</dbReference>
<sequence length="252" mass="28030">MSLLKIQNVEKVYGKKGFGVLTQALKNVNFEVNEGEFVSIMGESGSGKTTLLNIIATLDQPTNGQVLLNNLPLSEIKSKDIAKFRRERLGFVFQDFNVLNNFNNKDNILLPLVLSEKKITEMEQRLSEITPILGIESLLEKFPYQISGGQRQRIAIARAIITQPDILLADEPTGALDSKTSQTILELFQSLNEMGQTILMVTHSIKAAAMSNRVLFIKDGIVFHEIYRGNDSVQAFQERIADSLTAMNQGGE</sequence>
<keyword evidence="5" id="KW-0029">Amino-acid transport</keyword>
<evidence type="ECO:0000313" key="7">
    <source>
        <dbReference type="EMBL" id="SJZ79192.1"/>
    </source>
</evidence>
<dbReference type="InterPro" id="IPR003593">
    <property type="entry name" value="AAA+_ATPase"/>
</dbReference>